<dbReference type="OrthoDB" id="675370at2759"/>
<keyword evidence="4 5" id="KW-0652">Protein synthesis inhibitor</keyword>
<comment type="catalytic activity">
    <reaction evidence="1 5">
        <text>Endohydrolysis of the N-glycosidic bond at one specific adenosine on the 28S rRNA.</text>
        <dbReference type="EC" id="3.2.2.22"/>
    </reaction>
</comment>
<dbReference type="GO" id="GO:0017148">
    <property type="term" value="P:negative regulation of translation"/>
    <property type="evidence" value="ECO:0007669"/>
    <property type="project" value="UniProtKB-KW"/>
</dbReference>
<accession>A0A8I6XXK0</accession>
<dbReference type="Gene3D" id="3.40.420.10">
    <property type="entry name" value="Ricin (A subunit), domain 1"/>
    <property type="match status" value="1"/>
</dbReference>
<dbReference type="InterPro" id="IPR017988">
    <property type="entry name" value="Ribosome_inactivat_prot_CS"/>
</dbReference>
<dbReference type="InterPro" id="IPR001574">
    <property type="entry name" value="Ribosome_inactivat_prot"/>
</dbReference>
<evidence type="ECO:0000256" key="3">
    <source>
        <dbReference type="ARBA" id="ARBA00022801"/>
    </source>
</evidence>
<proteinExistence type="inferred from homology"/>
<reference evidence="6" key="3">
    <citation type="submission" date="2022-01" db="UniProtKB">
        <authorList>
            <consortium name="EnsemblPlants"/>
        </authorList>
    </citation>
    <scope>IDENTIFICATION</scope>
    <source>
        <strain evidence="6">subsp. vulgare</strain>
    </source>
</reference>
<dbReference type="Gene3D" id="4.10.470.10">
    <property type="entry name" value="Ricin (A Subunit), domain 2"/>
    <property type="match status" value="1"/>
</dbReference>
<evidence type="ECO:0000313" key="6">
    <source>
        <dbReference type="EnsemblPlants" id="HORVU.MOREX.r3.5HG0520010.1.CDS1"/>
    </source>
</evidence>
<reference evidence="6" key="2">
    <citation type="submission" date="2020-10" db="EMBL/GenBank/DDBJ databases">
        <authorList>
            <person name="Scholz U."/>
            <person name="Mascher M."/>
            <person name="Fiebig A."/>
        </authorList>
    </citation>
    <scope>NUCLEOTIDE SEQUENCE [LARGE SCALE GENOMIC DNA]</scope>
    <source>
        <strain evidence="6">cv. Morex</strain>
    </source>
</reference>
<dbReference type="PROSITE" id="PS00275">
    <property type="entry name" value="SHIGA_RICIN"/>
    <property type="match status" value="1"/>
</dbReference>
<evidence type="ECO:0000256" key="2">
    <source>
        <dbReference type="ARBA" id="ARBA00022656"/>
    </source>
</evidence>
<dbReference type="Gramene" id="HORVU.MOREX.r3.5HG0520010.1">
    <property type="protein sequence ID" value="HORVU.MOREX.r3.5HG0520010.1.CDS1"/>
    <property type="gene ID" value="HORVU.MOREX.r3.5HG0520010"/>
</dbReference>
<dbReference type="Proteomes" id="UP000011116">
    <property type="component" value="Chromosome 5H"/>
</dbReference>
<dbReference type="EnsemblPlants" id="HORVU.MOREX.r3.5HG0520010.1">
    <property type="protein sequence ID" value="HORVU.MOREX.r3.5HG0520010.1.CDS1"/>
    <property type="gene ID" value="HORVU.MOREX.r3.5HG0520010"/>
</dbReference>
<keyword evidence="5" id="KW-0611">Plant defense</keyword>
<dbReference type="GO" id="GO:0030598">
    <property type="term" value="F:rRNA N-glycosylase activity"/>
    <property type="evidence" value="ECO:0007669"/>
    <property type="project" value="UniProtKB-EC"/>
</dbReference>
<dbReference type="OMA" id="NPRWLGF"/>
<keyword evidence="3 5" id="KW-0378">Hydrolase</keyword>
<evidence type="ECO:0000313" key="7">
    <source>
        <dbReference type="Proteomes" id="UP000011116"/>
    </source>
</evidence>
<keyword evidence="7" id="KW-1185">Reference proteome</keyword>
<dbReference type="PANTHER" id="PTHR33453">
    <property type="match status" value="1"/>
</dbReference>
<dbReference type="InterPro" id="IPR036041">
    <property type="entry name" value="Ribosome-inact_prot_sf"/>
</dbReference>
<evidence type="ECO:0000256" key="5">
    <source>
        <dbReference type="RuleBase" id="RU004915"/>
    </source>
</evidence>
<dbReference type="RefSeq" id="XP_044949278.1">
    <property type="nucleotide sequence ID" value="XM_045093343.1"/>
</dbReference>
<dbReference type="EC" id="3.2.2.22" evidence="5"/>
<protein>
    <recommendedName>
        <fullName evidence="5">rRNA N-glycosylase</fullName>
        <ecNumber evidence="5">3.2.2.22</ecNumber>
    </recommendedName>
</protein>
<dbReference type="PANTHER" id="PTHR33453:SF27">
    <property type="entry name" value="RRNA N-GLYCOSYLASE"/>
    <property type="match status" value="1"/>
</dbReference>
<evidence type="ECO:0000256" key="4">
    <source>
        <dbReference type="ARBA" id="ARBA00023193"/>
    </source>
</evidence>
<dbReference type="KEGG" id="hvg:123398897"/>
<dbReference type="InterPro" id="IPR016138">
    <property type="entry name" value="Ribosome_inactivat_prot_sub1"/>
</dbReference>
<dbReference type="Pfam" id="PF00161">
    <property type="entry name" value="RIP"/>
    <property type="match status" value="1"/>
</dbReference>
<sequence>MAEIQISALQSTTVPAKNVDRPVYIARFNVQGSSADYVGFIAAIRNNLANPKHSTHNRPVLPPVLPSVVPNVEPTPSRWFHVELKTRTSTLTIAARADNLYLEGFRSSDGTWWELTKGLIPGATYVGFGNSYGNLLGNSLNLSNLPIGRQQMNDAVDALASRTRADLTSGPKQHEAKEAVATLLLMVHEATRFQSVSGFVATQLQAKDKKSDKITTEMKAQVNGWKELSKALLKTDVKPPAKFTPIEKMGVLTAEQAAATLGILRFVEVPGGMTEAKALELFHASGRN</sequence>
<organism evidence="6 7">
    <name type="scientific">Hordeum vulgare subsp. vulgare</name>
    <name type="common">Domesticated barley</name>
    <dbReference type="NCBI Taxonomy" id="112509"/>
    <lineage>
        <taxon>Eukaryota</taxon>
        <taxon>Viridiplantae</taxon>
        <taxon>Streptophyta</taxon>
        <taxon>Embryophyta</taxon>
        <taxon>Tracheophyta</taxon>
        <taxon>Spermatophyta</taxon>
        <taxon>Magnoliopsida</taxon>
        <taxon>Liliopsida</taxon>
        <taxon>Poales</taxon>
        <taxon>Poaceae</taxon>
        <taxon>BOP clade</taxon>
        <taxon>Pooideae</taxon>
        <taxon>Triticodae</taxon>
        <taxon>Triticeae</taxon>
        <taxon>Hordeinae</taxon>
        <taxon>Hordeum</taxon>
    </lineage>
</organism>
<dbReference type="GeneID" id="123398897"/>
<dbReference type="Gramene" id="HORVU.MOREX.r2.5HG0432290.1">
    <property type="protein sequence ID" value="HORVU.MOREX.r2.5HG0432290.1.CDS.1"/>
    <property type="gene ID" value="HORVU.MOREX.r2.5HG0432290"/>
</dbReference>
<dbReference type="GO" id="GO:0006952">
    <property type="term" value="P:defense response"/>
    <property type="evidence" value="ECO:0007669"/>
    <property type="project" value="UniProtKB-KW"/>
</dbReference>
<dbReference type="SMR" id="A0A8I6XXK0"/>
<dbReference type="InterPro" id="IPR016139">
    <property type="entry name" value="Ribosome_inactivat_prot_sub2"/>
</dbReference>
<dbReference type="SUPFAM" id="SSF56371">
    <property type="entry name" value="Ribosome inactivating proteins (RIP)"/>
    <property type="match status" value="1"/>
</dbReference>
<reference evidence="7" key="1">
    <citation type="journal article" date="2012" name="Nature">
        <title>A physical, genetic and functional sequence assembly of the barley genome.</title>
        <authorList>
            <consortium name="The International Barley Genome Sequencing Consortium"/>
            <person name="Mayer K.F."/>
            <person name="Waugh R."/>
            <person name="Brown J.W."/>
            <person name="Schulman A."/>
            <person name="Langridge P."/>
            <person name="Platzer M."/>
            <person name="Fincher G.B."/>
            <person name="Muehlbauer G.J."/>
            <person name="Sato K."/>
            <person name="Close T.J."/>
            <person name="Wise R.P."/>
            <person name="Stein N."/>
        </authorList>
    </citation>
    <scope>NUCLEOTIDE SEQUENCE [LARGE SCALE GENOMIC DNA]</scope>
    <source>
        <strain evidence="7">cv. Morex</strain>
    </source>
</reference>
<keyword evidence="2 5" id="KW-0800">Toxin</keyword>
<dbReference type="AlphaFoldDB" id="A0A8I6XXK0"/>
<comment type="similarity">
    <text evidence="5">Belongs to the ribosome-inactivating protein family.</text>
</comment>
<evidence type="ECO:0000256" key="1">
    <source>
        <dbReference type="ARBA" id="ARBA00000237"/>
    </source>
</evidence>
<name>A0A8I6XXK0_HORVV</name>
<dbReference type="GO" id="GO:0090729">
    <property type="term" value="F:toxin activity"/>
    <property type="evidence" value="ECO:0007669"/>
    <property type="project" value="UniProtKB-KW"/>
</dbReference>
<gene>
    <name evidence="6" type="primary">LOC123398897</name>
</gene>